<comment type="similarity">
    <text evidence="4">Belongs to the CAF1 family.</text>
</comment>
<dbReference type="FunFam" id="3.30.420.10:FF:000048">
    <property type="entry name" value="CCR4-associated factor 1, putative"/>
    <property type="match status" value="1"/>
</dbReference>
<dbReference type="PANTHER" id="PTHR10797">
    <property type="entry name" value="CCR4-NOT TRANSCRIPTION COMPLEX SUBUNIT"/>
    <property type="match status" value="1"/>
</dbReference>
<dbReference type="InterPro" id="IPR012337">
    <property type="entry name" value="RNaseH-like_sf"/>
</dbReference>
<dbReference type="Pfam" id="PF04857">
    <property type="entry name" value="CAF1"/>
    <property type="match status" value="2"/>
</dbReference>
<dbReference type="OrthoDB" id="1164111at2759"/>
<keyword evidence="7" id="KW-0540">Nuclease</keyword>
<evidence type="ECO:0000256" key="5">
    <source>
        <dbReference type="ARBA" id="ARBA00012161"/>
    </source>
</evidence>
<dbReference type="EC" id="3.1.13.4" evidence="5"/>
<keyword evidence="11" id="KW-0694">RNA-binding</keyword>
<evidence type="ECO:0000256" key="3">
    <source>
        <dbReference type="ARBA" id="ARBA00004496"/>
    </source>
</evidence>
<keyword evidence="14" id="KW-0539">Nucleus</keyword>
<dbReference type="GO" id="GO:0003723">
    <property type="term" value="F:RNA binding"/>
    <property type="evidence" value="ECO:0007669"/>
    <property type="project" value="UniProtKB-KW"/>
</dbReference>
<evidence type="ECO:0000256" key="7">
    <source>
        <dbReference type="ARBA" id="ARBA00022722"/>
    </source>
</evidence>
<evidence type="ECO:0000256" key="4">
    <source>
        <dbReference type="ARBA" id="ARBA00008372"/>
    </source>
</evidence>
<gene>
    <name evidence="15" type="ORF">NliqN6_5121</name>
</gene>
<evidence type="ECO:0000313" key="15">
    <source>
        <dbReference type="EMBL" id="GHJ88719.1"/>
    </source>
</evidence>
<dbReference type="Proteomes" id="UP000620104">
    <property type="component" value="Unassembled WGS sequence"/>
</dbReference>
<dbReference type="GO" id="GO:0046872">
    <property type="term" value="F:metal ion binding"/>
    <property type="evidence" value="ECO:0007669"/>
    <property type="project" value="UniProtKB-KW"/>
</dbReference>
<comment type="caution">
    <text evidence="15">The sequence shown here is derived from an EMBL/GenBank/DDBJ whole genome shotgun (WGS) entry which is preliminary data.</text>
</comment>
<keyword evidence="6" id="KW-0963">Cytoplasm</keyword>
<name>A0A8H3YGG4_9TREE</name>
<evidence type="ECO:0000313" key="16">
    <source>
        <dbReference type="Proteomes" id="UP000620104"/>
    </source>
</evidence>
<dbReference type="GO" id="GO:0030014">
    <property type="term" value="C:CCR4-NOT complex"/>
    <property type="evidence" value="ECO:0007669"/>
    <property type="project" value="InterPro"/>
</dbReference>
<reference evidence="15" key="1">
    <citation type="submission" date="2020-07" db="EMBL/GenBank/DDBJ databases">
        <title>Draft Genome Sequence of a Deep-Sea Yeast, Naganishia (Cryptococcus) liquefaciens strain N6.</title>
        <authorList>
            <person name="Han Y.W."/>
            <person name="Kajitani R."/>
            <person name="Morimoto H."/>
            <person name="Parhat M."/>
            <person name="Tsubouchi H."/>
            <person name="Bakenova O."/>
            <person name="Ogata M."/>
            <person name="Argunhan B."/>
            <person name="Aoki R."/>
            <person name="Kajiwara S."/>
            <person name="Itoh T."/>
            <person name="Iwasaki H."/>
        </authorList>
    </citation>
    <scope>NUCLEOTIDE SEQUENCE</scope>
    <source>
        <strain evidence="15">N6</strain>
    </source>
</reference>
<dbReference type="GO" id="GO:0005634">
    <property type="term" value="C:nucleus"/>
    <property type="evidence" value="ECO:0007669"/>
    <property type="project" value="UniProtKB-SubCell"/>
</dbReference>
<evidence type="ECO:0000256" key="9">
    <source>
        <dbReference type="ARBA" id="ARBA00022801"/>
    </source>
</evidence>
<keyword evidence="16" id="KW-1185">Reference proteome</keyword>
<evidence type="ECO:0000256" key="11">
    <source>
        <dbReference type="ARBA" id="ARBA00022884"/>
    </source>
</evidence>
<dbReference type="InterPro" id="IPR039637">
    <property type="entry name" value="CNOT7/CNOT8/Pop2"/>
</dbReference>
<dbReference type="GO" id="GO:0004535">
    <property type="term" value="F:poly(A)-specific ribonuclease activity"/>
    <property type="evidence" value="ECO:0007669"/>
    <property type="project" value="UniProtKB-EC"/>
</dbReference>
<evidence type="ECO:0000256" key="14">
    <source>
        <dbReference type="ARBA" id="ARBA00023242"/>
    </source>
</evidence>
<evidence type="ECO:0000256" key="6">
    <source>
        <dbReference type="ARBA" id="ARBA00022490"/>
    </source>
</evidence>
<accession>A0A8H3YGG4</accession>
<dbReference type="EMBL" id="BLZA01000030">
    <property type="protein sequence ID" value="GHJ88719.1"/>
    <property type="molecule type" value="Genomic_DNA"/>
</dbReference>
<evidence type="ECO:0000256" key="12">
    <source>
        <dbReference type="ARBA" id="ARBA00023015"/>
    </source>
</evidence>
<dbReference type="AlphaFoldDB" id="A0A8H3YGG4"/>
<keyword evidence="9" id="KW-0378">Hydrolase</keyword>
<keyword evidence="10" id="KW-0269">Exonuclease</keyword>
<proteinExistence type="inferred from homology"/>
<comment type="subcellular location">
    <subcellularLocation>
        <location evidence="3">Cytoplasm</location>
    </subcellularLocation>
    <subcellularLocation>
        <location evidence="2">Nucleus</location>
    </subcellularLocation>
</comment>
<keyword evidence="12" id="KW-0805">Transcription regulation</keyword>
<evidence type="ECO:0000256" key="10">
    <source>
        <dbReference type="ARBA" id="ARBA00022839"/>
    </source>
</evidence>
<dbReference type="InterPro" id="IPR006941">
    <property type="entry name" value="RNase_CAF1"/>
</dbReference>
<evidence type="ECO:0000256" key="1">
    <source>
        <dbReference type="ARBA" id="ARBA00001663"/>
    </source>
</evidence>
<keyword evidence="13" id="KW-0804">Transcription</keyword>
<evidence type="ECO:0000256" key="2">
    <source>
        <dbReference type="ARBA" id="ARBA00004123"/>
    </source>
</evidence>
<comment type="catalytic activity">
    <reaction evidence="1">
        <text>Exonucleolytic cleavage of poly(A) to 5'-AMP.</text>
        <dbReference type="EC" id="3.1.13.4"/>
    </reaction>
</comment>
<dbReference type="SUPFAM" id="SSF53098">
    <property type="entry name" value="Ribonuclease H-like"/>
    <property type="match status" value="1"/>
</dbReference>
<dbReference type="Gene3D" id="3.30.420.10">
    <property type="entry name" value="Ribonuclease H-like superfamily/Ribonuclease H"/>
    <property type="match status" value="1"/>
</dbReference>
<evidence type="ECO:0000256" key="8">
    <source>
        <dbReference type="ARBA" id="ARBA00022723"/>
    </source>
</evidence>
<protein>
    <recommendedName>
        <fullName evidence="5">poly(A)-specific ribonuclease</fullName>
        <ecNumber evidence="5">3.1.13.4</ecNumber>
    </recommendedName>
</protein>
<evidence type="ECO:0000256" key="13">
    <source>
        <dbReference type="ARBA" id="ARBA00023163"/>
    </source>
</evidence>
<keyword evidence="8" id="KW-0479">Metal-binding</keyword>
<dbReference type="GO" id="GO:0005737">
    <property type="term" value="C:cytoplasm"/>
    <property type="evidence" value="ECO:0007669"/>
    <property type="project" value="UniProtKB-SubCell"/>
</dbReference>
<dbReference type="InterPro" id="IPR036397">
    <property type="entry name" value="RNaseH_sf"/>
</dbReference>
<sequence>MARIREVWAHNLDHELNLLRTAIERFPVVSMDTEFPGIVARPIGTFRTGSDYHFQTMRCNVDLLKMIQLGLCLSDIDGNMPEEACCWQFNFQFSLTEDMYAPESIELLKNSGIDFDRLEREGIEIETFAEHLITSGLVLFPNVKWVSFHSGYDFGYLLKILTNAPLPSVESDFFNTLHLWFPHVYDIKHIMRSVRNLKGGLQEISDSMGITRIGPQHQAGSDSLLTALAFFRMKKNFFDDYLDDEYYKNFLYGFASAQTRVRYAPNDMINLGASPPANINPGPSPGPGAFPGIGMSNIGGGGGGAGGGMNGTPVGTPGAYGHVMEGMGMGYGEGRAMY</sequence>
<organism evidence="15 16">
    <name type="scientific">Naganishia liquefaciens</name>
    <dbReference type="NCBI Taxonomy" id="104408"/>
    <lineage>
        <taxon>Eukaryota</taxon>
        <taxon>Fungi</taxon>
        <taxon>Dikarya</taxon>
        <taxon>Basidiomycota</taxon>
        <taxon>Agaricomycotina</taxon>
        <taxon>Tremellomycetes</taxon>
        <taxon>Filobasidiales</taxon>
        <taxon>Filobasidiaceae</taxon>
        <taxon>Naganishia</taxon>
    </lineage>
</organism>